<comment type="subunit">
    <text evidence="6">The complex is probably composed of two ATP-binding proteins (TmoW), two transmembrane proteins (TmoV) and a solute-binding protein (TmoX).</text>
</comment>
<comment type="catalytic activity">
    <reaction evidence="5">
        <text>a quaternary ammonium(out) + ATP + H2O = a quaternary ammonium(in) + ADP + phosphate + H(+)</text>
        <dbReference type="Rhea" id="RHEA:11036"/>
        <dbReference type="ChEBI" id="CHEBI:15377"/>
        <dbReference type="ChEBI" id="CHEBI:15378"/>
        <dbReference type="ChEBI" id="CHEBI:30616"/>
        <dbReference type="ChEBI" id="CHEBI:35267"/>
        <dbReference type="ChEBI" id="CHEBI:43474"/>
        <dbReference type="ChEBI" id="CHEBI:456216"/>
        <dbReference type="EC" id="7.6.2.9"/>
    </reaction>
    <physiologicalReaction direction="left-to-right" evidence="5">
        <dbReference type="Rhea" id="RHEA:11037"/>
    </physiologicalReaction>
</comment>
<dbReference type="Pfam" id="PF00005">
    <property type="entry name" value="ABC_tran"/>
    <property type="match status" value="1"/>
</dbReference>
<dbReference type="GO" id="GO:0016887">
    <property type="term" value="F:ATP hydrolysis activity"/>
    <property type="evidence" value="ECO:0007669"/>
    <property type="project" value="InterPro"/>
</dbReference>
<dbReference type="AlphaFoldDB" id="A0A5J6MJX2"/>
<dbReference type="InterPro" id="IPR022473">
    <property type="entry name" value="ABC_trnsptr_Choline_ATP-bd"/>
</dbReference>
<gene>
    <name evidence="10" type="ORF">FRZ44_31850</name>
</gene>
<dbReference type="InterPro" id="IPR051921">
    <property type="entry name" value="ABC_osmolyte_uptake_ATP-bind"/>
</dbReference>
<dbReference type="KEGG" id="htq:FRZ44_31850"/>
<dbReference type="SUPFAM" id="SSF52540">
    <property type="entry name" value="P-loop containing nucleoside triphosphate hydrolases"/>
    <property type="match status" value="1"/>
</dbReference>
<dbReference type="EC" id="7.6.2.9" evidence="7"/>
<keyword evidence="3" id="KW-0547">Nucleotide-binding</keyword>
<evidence type="ECO:0000256" key="6">
    <source>
        <dbReference type="ARBA" id="ARBA00061968"/>
    </source>
</evidence>
<evidence type="ECO:0000256" key="5">
    <source>
        <dbReference type="ARBA" id="ARBA00051811"/>
    </source>
</evidence>
<dbReference type="GO" id="GO:0005524">
    <property type="term" value="F:ATP binding"/>
    <property type="evidence" value="ECO:0007669"/>
    <property type="project" value="UniProtKB-KW"/>
</dbReference>
<dbReference type="PROSITE" id="PS50893">
    <property type="entry name" value="ABC_TRANSPORTER_2"/>
    <property type="match status" value="1"/>
</dbReference>
<keyword evidence="2" id="KW-0813">Transport</keyword>
<dbReference type="GO" id="GO:0015220">
    <property type="term" value="F:choline transmembrane transporter activity"/>
    <property type="evidence" value="ECO:0007669"/>
    <property type="project" value="InterPro"/>
</dbReference>
<evidence type="ECO:0000256" key="3">
    <source>
        <dbReference type="ARBA" id="ARBA00022741"/>
    </source>
</evidence>
<dbReference type="GO" id="GO:0055052">
    <property type="term" value="C:ATP-binding cassette (ABC) transporter complex, substrate-binding subunit-containing"/>
    <property type="evidence" value="ECO:0007669"/>
    <property type="project" value="InterPro"/>
</dbReference>
<sequence length="419" mass="46126">MTEKNSTLSGASAVRFEHVDVIFGERAPDALTMLDQGEGRDAILDRTGSLVAVHDASVFVNEGEILVLMGLSGSGKSSLLRCINGLNRVSRGHIWVHDGQGEIDVTSCDENKLRQMRRNRISMVFQQFALMPWLTVRDNVGFGLDIRGLEKAERDRIVDEKIKLVRLDKFADKFPHELSGGMQQRVGLARAFATEADVLLMDEPFSALDPLIREHLQDELIELQRSLRKTIVFVSHDLDEALKIGSRIAIMEAGKVVQFGVPEDIILNPVNDYVRQFVASMNPLTVLKGGTLMRPLSELKRDPSDPSIVQLDRAGRCVVRLDVAGRPAELKVAGAPGRFVPYSTDLDLARMAGDVMVTGNARTPMRAAVMVRQVTLRPLVLLGPEGELVGVVGEQELYRGMLKQTDLGRSDPVAMVGVT</sequence>
<evidence type="ECO:0000313" key="10">
    <source>
        <dbReference type="EMBL" id="QEX17882.1"/>
    </source>
</evidence>
<accession>A0A5J6MJX2</accession>
<organism evidence="10 11">
    <name type="scientific">Hypericibacter terrae</name>
    <dbReference type="NCBI Taxonomy" id="2602015"/>
    <lineage>
        <taxon>Bacteria</taxon>
        <taxon>Pseudomonadati</taxon>
        <taxon>Pseudomonadota</taxon>
        <taxon>Alphaproteobacteria</taxon>
        <taxon>Rhodospirillales</taxon>
        <taxon>Dongiaceae</taxon>
        <taxon>Hypericibacter</taxon>
    </lineage>
</organism>
<dbReference type="RefSeq" id="WP_151178098.1">
    <property type="nucleotide sequence ID" value="NZ_CP042906.1"/>
</dbReference>
<evidence type="ECO:0000256" key="1">
    <source>
        <dbReference type="ARBA" id="ARBA00005417"/>
    </source>
</evidence>
<dbReference type="InterPro" id="IPR003593">
    <property type="entry name" value="AAA+_ATPase"/>
</dbReference>
<evidence type="ECO:0000256" key="2">
    <source>
        <dbReference type="ARBA" id="ARBA00022448"/>
    </source>
</evidence>
<proteinExistence type="inferred from homology"/>
<dbReference type="PANTHER" id="PTHR43869:SF1">
    <property type="entry name" value="GLYCINE BETAINE_PROLINE BETAINE TRANSPORT SYSTEM ATP-BINDING PROTEIN PROV"/>
    <property type="match status" value="1"/>
</dbReference>
<feature type="domain" description="ABC transporter" evidence="9">
    <location>
        <begin position="14"/>
        <end position="278"/>
    </location>
</feature>
<comment type="similarity">
    <text evidence="1">Belongs to the ABC transporter superfamily.</text>
</comment>
<evidence type="ECO:0000259" key="9">
    <source>
        <dbReference type="PROSITE" id="PS50893"/>
    </source>
</evidence>
<keyword evidence="11" id="KW-1185">Reference proteome</keyword>
<dbReference type="Proteomes" id="UP000326202">
    <property type="component" value="Chromosome"/>
</dbReference>
<dbReference type="PANTHER" id="PTHR43869">
    <property type="entry name" value="GLYCINE BETAINE/PROLINE BETAINE TRANSPORT SYSTEM ATP-BINDING PROTEIN PROV"/>
    <property type="match status" value="1"/>
</dbReference>
<dbReference type="Gene3D" id="3.40.50.300">
    <property type="entry name" value="P-loop containing nucleotide triphosphate hydrolases"/>
    <property type="match status" value="1"/>
</dbReference>
<dbReference type="InterPro" id="IPR017871">
    <property type="entry name" value="ABC_transporter-like_CS"/>
</dbReference>
<evidence type="ECO:0000256" key="4">
    <source>
        <dbReference type="ARBA" id="ARBA00022840"/>
    </source>
</evidence>
<evidence type="ECO:0000256" key="8">
    <source>
        <dbReference type="ARBA" id="ARBA00068787"/>
    </source>
</evidence>
<dbReference type="NCBIfam" id="TIGR03415">
    <property type="entry name" value="ABC_choXWV_ATP"/>
    <property type="match status" value="1"/>
</dbReference>
<dbReference type="FunFam" id="3.40.50.300:FF:000201">
    <property type="entry name" value="Glycine betaine/L-proline ABC transporter ATP-binding protein"/>
    <property type="match status" value="1"/>
</dbReference>
<dbReference type="OrthoDB" id="9802264at2"/>
<evidence type="ECO:0000313" key="11">
    <source>
        <dbReference type="Proteomes" id="UP000326202"/>
    </source>
</evidence>
<name>A0A5J6MJX2_9PROT</name>
<dbReference type="InterPro" id="IPR003439">
    <property type="entry name" value="ABC_transporter-like_ATP-bd"/>
</dbReference>
<dbReference type="InterPro" id="IPR027417">
    <property type="entry name" value="P-loop_NTPase"/>
</dbReference>
<protein>
    <recommendedName>
        <fullName evidence="8">Trimethylamine N-oxide transport system ATP-binding protein TmoW</fullName>
        <ecNumber evidence="7">7.6.2.9</ecNumber>
    </recommendedName>
</protein>
<dbReference type="EMBL" id="CP042906">
    <property type="protein sequence ID" value="QEX17882.1"/>
    <property type="molecule type" value="Genomic_DNA"/>
</dbReference>
<reference evidence="10 11" key="1">
    <citation type="submission" date="2019-08" db="EMBL/GenBank/DDBJ databases">
        <title>Hyperibacter terrae gen. nov., sp. nov. and Hyperibacter viscosus sp. nov., two new members in the family Rhodospirillaceae isolated from the rhizosphere of Hypericum perforatum.</title>
        <authorList>
            <person name="Noviana Z."/>
        </authorList>
    </citation>
    <scope>NUCLEOTIDE SEQUENCE [LARGE SCALE GENOMIC DNA]</scope>
    <source>
        <strain evidence="10 11">R5913</strain>
    </source>
</reference>
<dbReference type="PROSITE" id="PS00211">
    <property type="entry name" value="ABC_TRANSPORTER_1"/>
    <property type="match status" value="1"/>
</dbReference>
<dbReference type="GO" id="GO:0015418">
    <property type="term" value="F:ABC-type quaternary ammonium compound transporting activity"/>
    <property type="evidence" value="ECO:0007669"/>
    <property type="project" value="UniProtKB-EC"/>
</dbReference>
<evidence type="ECO:0000256" key="7">
    <source>
        <dbReference type="ARBA" id="ARBA00066388"/>
    </source>
</evidence>
<keyword evidence="4 10" id="KW-0067">ATP-binding</keyword>
<dbReference type="SMART" id="SM00382">
    <property type="entry name" value="AAA"/>
    <property type="match status" value="1"/>
</dbReference>
<dbReference type="GO" id="GO:0006970">
    <property type="term" value="P:response to osmotic stress"/>
    <property type="evidence" value="ECO:0007669"/>
    <property type="project" value="UniProtKB-ARBA"/>
</dbReference>